<comment type="PTM">
    <text evidence="6">Binds 1 heme c group covalently per subunit.</text>
</comment>
<dbReference type="InterPro" id="IPR012218">
    <property type="entry name" value="Cyt_c_BACSU-c550-type"/>
</dbReference>
<dbReference type="InterPro" id="IPR009056">
    <property type="entry name" value="Cyt_c-like_dom"/>
</dbReference>
<dbReference type="GO" id="GO:0016020">
    <property type="term" value="C:membrane"/>
    <property type="evidence" value="ECO:0007669"/>
    <property type="project" value="InterPro"/>
</dbReference>
<feature type="signal peptide" evidence="9">
    <location>
        <begin position="1"/>
        <end position="20"/>
    </location>
</feature>
<evidence type="ECO:0000259" key="10">
    <source>
        <dbReference type="PROSITE" id="PS51007"/>
    </source>
</evidence>
<keyword evidence="9" id="KW-0732">Signal</keyword>
<reference evidence="12" key="1">
    <citation type="submission" date="2017-11" db="EMBL/GenBank/DDBJ databases">
        <authorList>
            <person name="Zhu W."/>
        </authorList>
    </citation>
    <scope>NUCLEOTIDE SEQUENCE [LARGE SCALE GENOMIC DNA]</scope>
    <source>
        <strain evidence="12">CAU 1183</strain>
    </source>
</reference>
<evidence type="ECO:0000256" key="7">
    <source>
        <dbReference type="PIRSR" id="PIRSR000025-2"/>
    </source>
</evidence>
<dbReference type="GO" id="GO:0020037">
    <property type="term" value="F:heme binding"/>
    <property type="evidence" value="ECO:0007669"/>
    <property type="project" value="InterPro"/>
</dbReference>
<keyword evidence="3 7" id="KW-0479">Metal-binding</keyword>
<keyword evidence="4" id="KW-0249">Electron transport</keyword>
<protein>
    <submittedName>
        <fullName evidence="11">Cytochrome C551</fullName>
    </submittedName>
</protein>
<dbReference type="PIRSF" id="PIRSF000025">
    <property type="entry name" value="Cytc_Bsub_c550"/>
    <property type="match status" value="1"/>
</dbReference>
<dbReference type="GO" id="GO:0005506">
    <property type="term" value="F:iron ion binding"/>
    <property type="evidence" value="ECO:0007669"/>
    <property type="project" value="InterPro"/>
</dbReference>
<dbReference type="Pfam" id="PF13442">
    <property type="entry name" value="Cytochrome_CBB3"/>
    <property type="match status" value="1"/>
</dbReference>
<dbReference type="InterPro" id="IPR036909">
    <property type="entry name" value="Cyt_c-like_dom_sf"/>
</dbReference>
<organism evidence="11 12">
    <name type="scientific">Oceanobacillus arenosus</name>
    <dbReference type="NCBI Taxonomy" id="1229153"/>
    <lineage>
        <taxon>Bacteria</taxon>
        <taxon>Bacillati</taxon>
        <taxon>Bacillota</taxon>
        <taxon>Bacilli</taxon>
        <taxon>Bacillales</taxon>
        <taxon>Bacillaceae</taxon>
        <taxon>Oceanobacillus</taxon>
    </lineage>
</organism>
<evidence type="ECO:0000313" key="11">
    <source>
        <dbReference type="EMBL" id="RDW16528.1"/>
    </source>
</evidence>
<feature type="region of interest" description="Disordered" evidence="8">
    <location>
        <begin position="20"/>
        <end position="47"/>
    </location>
</feature>
<dbReference type="EMBL" id="PIOC01000024">
    <property type="protein sequence ID" value="RDW16528.1"/>
    <property type="molecule type" value="Genomic_DNA"/>
</dbReference>
<keyword evidence="2 6" id="KW-0349">Heme</keyword>
<dbReference type="Gene3D" id="1.10.760.10">
    <property type="entry name" value="Cytochrome c-like domain"/>
    <property type="match status" value="1"/>
</dbReference>
<dbReference type="AlphaFoldDB" id="A0A3D8PMR2"/>
<sequence length="117" mass="12040">MRKWVIATLFVTALVLGACGGGNEEPKEEATDNGTEESTEGGSVDANAGEAVFAKNCSACHGADLSGGVGPDLTQVGSRYSAEEIADIVTNGKGKMPPLNVAGEDLDNLTNWLAEKQ</sequence>
<dbReference type="PANTHER" id="PTHR37823">
    <property type="entry name" value="CYTOCHROME C-553-LIKE"/>
    <property type="match status" value="1"/>
</dbReference>
<dbReference type="SUPFAM" id="SSF46626">
    <property type="entry name" value="Cytochrome c"/>
    <property type="match status" value="1"/>
</dbReference>
<dbReference type="NCBIfam" id="NF045774">
    <property type="entry name" value="cytochro_C551"/>
    <property type="match status" value="1"/>
</dbReference>
<dbReference type="RefSeq" id="WP_115774326.1">
    <property type="nucleotide sequence ID" value="NZ_PIOC01000024.1"/>
</dbReference>
<feature type="binding site" description="axial binding residue" evidence="7">
    <location>
        <position position="96"/>
    </location>
    <ligand>
        <name>heme c</name>
        <dbReference type="ChEBI" id="CHEBI:61717"/>
    </ligand>
    <ligandPart>
        <name>Fe</name>
        <dbReference type="ChEBI" id="CHEBI:18248"/>
    </ligandPart>
</feature>
<keyword evidence="1" id="KW-0813">Transport</keyword>
<name>A0A3D8PMR2_9BACI</name>
<evidence type="ECO:0000256" key="2">
    <source>
        <dbReference type="ARBA" id="ARBA00022617"/>
    </source>
</evidence>
<feature type="chain" id="PRO_5039192085" evidence="9">
    <location>
        <begin position="21"/>
        <end position="117"/>
    </location>
</feature>
<evidence type="ECO:0000313" key="12">
    <source>
        <dbReference type="Proteomes" id="UP000257143"/>
    </source>
</evidence>
<evidence type="ECO:0000256" key="5">
    <source>
        <dbReference type="ARBA" id="ARBA00023004"/>
    </source>
</evidence>
<dbReference type="GO" id="GO:0009055">
    <property type="term" value="F:electron transfer activity"/>
    <property type="evidence" value="ECO:0007669"/>
    <property type="project" value="InterPro"/>
</dbReference>
<dbReference type="OrthoDB" id="7933886at2"/>
<evidence type="ECO:0000256" key="1">
    <source>
        <dbReference type="ARBA" id="ARBA00022448"/>
    </source>
</evidence>
<proteinExistence type="predicted"/>
<feature type="binding site" description="covalent" evidence="6">
    <location>
        <position position="60"/>
    </location>
    <ligand>
        <name>heme c</name>
        <dbReference type="ChEBI" id="CHEBI:61717"/>
    </ligand>
</feature>
<dbReference type="PANTHER" id="PTHR37823:SF4">
    <property type="entry name" value="MENAQUINOL-CYTOCHROME C REDUCTASE CYTOCHROME B_C SUBUNIT"/>
    <property type="match status" value="1"/>
</dbReference>
<accession>A0A3D8PMR2</accession>
<keyword evidence="5 7" id="KW-0408">Iron</keyword>
<feature type="domain" description="Cytochrome c" evidence="10">
    <location>
        <begin position="44"/>
        <end position="117"/>
    </location>
</feature>
<dbReference type="PROSITE" id="PS51257">
    <property type="entry name" value="PROKAR_LIPOPROTEIN"/>
    <property type="match status" value="1"/>
</dbReference>
<evidence type="ECO:0000256" key="9">
    <source>
        <dbReference type="SAM" id="SignalP"/>
    </source>
</evidence>
<evidence type="ECO:0000256" key="3">
    <source>
        <dbReference type="ARBA" id="ARBA00022723"/>
    </source>
</evidence>
<feature type="binding site" description="axial binding residue" evidence="7">
    <location>
        <position position="61"/>
    </location>
    <ligand>
        <name>heme c</name>
        <dbReference type="ChEBI" id="CHEBI:61717"/>
    </ligand>
    <ligandPart>
        <name>Fe</name>
        <dbReference type="ChEBI" id="CHEBI:18248"/>
    </ligandPart>
</feature>
<dbReference type="InterPro" id="IPR051811">
    <property type="entry name" value="Cytochrome_c550/c551-like"/>
</dbReference>
<dbReference type="InterPro" id="IPR054782">
    <property type="entry name" value="Cytochro_C551"/>
</dbReference>
<dbReference type="Proteomes" id="UP000257143">
    <property type="component" value="Unassembled WGS sequence"/>
</dbReference>
<gene>
    <name evidence="11" type="ORF">CWR48_15905</name>
</gene>
<comment type="caution">
    <text evidence="11">The sequence shown here is derived from an EMBL/GenBank/DDBJ whole genome shotgun (WGS) entry which is preliminary data.</text>
</comment>
<feature type="binding site" description="covalent" evidence="6">
    <location>
        <position position="57"/>
    </location>
    <ligand>
        <name>heme c</name>
        <dbReference type="ChEBI" id="CHEBI:61717"/>
    </ligand>
</feature>
<keyword evidence="12" id="KW-1185">Reference proteome</keyword>
<evidence type="ECO:0000256" key="6">
    <source>
        <dbReference type="PIRSR" id="PIRSR000025-1"/>
    </source>
</evidence>
<dbReference type="PROSITE" id="PS51007">
    <property type="entry name" value="CYTC"/>
    <property type="match status" value="1"/>
</dbReference>
<evidence type="ECO:0000256" key="4">
    <source>
        <dbReference type="ARBA" id="ARBA00022982"/>
    </source>
</evidence>
<evidence type="ECO:0000256" key="8">
    <source>
        <dbReference type="SAM" id="MobiDB-lite"/>
    </source>
</evidence>